<evidence type="ECO:0000313" key="3">
    <source>
        <dbReference type="EMBL" id="CAI6027224.1"/>
    </source>
</evidence>
<dbReference type="Proteomes" id="UP001160390">
    <property type="component" value="Unassembled WGS sequence"/>
</dbReference>
<sequence>MPSGTSRSSTRRHHAARASKPSSGKHVSKTSHEPDIKLASTLPEDQYNLENKSLWQDVKATQGNPRTLIMTVVAPEQKKSMKHLIDEKQKRIKSSVVVSTESQIQKHLSSAIKANNTGKGTFKSLYLLVSSTVAQLTYHIDGFVDQVFVKPCGSAGRPDALYIGSSSTFCGFKAFAWDARTGDELVKKQLTHHEGCIYDLRGAEEEARALFSQPRMTVDFTSKEQDNFQQQFEEVTRTRVSPSPGESPTPCSNGTDTWFEKWKSLLATIIAAGAGVAGIAGGFWISAGGIMIKGPCGFSLAAGYVTVAGCGAAAAAGVASAMLAYGAVYFIPWDKVWQFVRHQLSRIWDKILEAVMWIKDKLAQLASSIKSKIL</sequence>
<feature type="region of interest" description="Disordered" evidence="1">
    <location>
        <begin position="1"/>
        <end position="43"/>
    </location>
</feature>
<keyword evidence="2" id="KW-0812">Transmembrane</keyword>
<feature type="transmembrane region" description="Helical" evidence="2">
    <location>
        <begin position="304"/>
        <end position="331"/>
    </location>
</feature>
<dbReference type="EMBL" id="CABFNP030000464">
    <property type="protein sequence ID" value="CAI6027224.1"/>
    <property type="molecule type" value="Genomic_DNA"/>
</dbReference>
<evidence type="ECO:0000256" key="1">
    <source>
        <dbReference type="SAM" id="MobiDB-lite"/>
    </source>
</evidence>
<evidence type="ECO:0000313" key="4">
    <source>
        <dbReference type="Proteomes" id="UP001160390"/>
    </source>
</evidence>
<keyword evidence="2" id="KW-0472">Membrane</keyword>
<gene>
    <name evidence="3" type="ORF">CCHLO57077_00013993</name>
</gene>
<name>A0AA35PT27_9HYPO</name>
<evidence type="ECO:0000256" key="2">
    <source>
        <dbReference type="SAM" id="Phobius"/>
    </source>
</evidence>
<reference evidence="3" key="1">
    <citation type="submission" date="2023-01" db="EMBL/GenBank/DDBJ databases">
        <authorList>
            <person name="Piombo E."/>
        </authorList>
    </citation>
    <scope>NUCLEOTIDE SEQUENCE</scope>
</reference>
<dbReference type="AlphaFoldDB" id="A0AA35PT27"/>
<accession>A0AA35PT27</accession>
<proteinExistence type="predicted"/>
<comment type="caution">
    <text evidence="3">The sequence shown here is derived from an EMBL/GenBank/DDBJ whole genome shotgun (WGS) entry which is preliminary data.</text>
</comment>
<organism evidence="3 4">
    <name type="scientific">Clonostachys chloroleuca</name>
    <dbReference type="NCBI Taxonomy" id="1926264"/>
    <lineage>
        <taxon>Eukaryota</taxon>
        <taxon>Fungi</taxon>
        <taxon>Dikarya</taxon>
        <taxon>Ascomycota</taxon>
        <taxon>Pezizomycotina</taxon>
        <taxon>Sordariomycetes</taxon>
        <taxon>Hypocreomycetidae</taxon>
        <taxon>Hypocreales</taxon>
        <taxon>Bionectriaceae</taxon>
        <taxon>Clonostachys</taxon>
    </lineage>
</organism>
<feature type="transmembrane region" description="Helical" evidence="2">
    <location>
        <begin position="265"/>
        <end position="292"/>
    </location>
</feature>
<protein>
    <submittedName>
        <fullName evidence="3">Uncharacterized protein</fullName>
    </submittedName>
</protein>
<keyword evidence="4" id="KW-1185">Reference proteome</keyword>
<keyword evidence="2" id="KW-1133">Transmembrane helix</keyword>